<feature type="domain" description="Toprim" evidence="12">
    <location>
        <begin position="1"/>
        <end position="143"/>
    </location>
</feature>
<evidence type="ECO:0000256" key="9">
    <source>
        <dbReference type="ARBA" id="ARBA00031985"/>
    </source>
</evidence>
<comment type="caution">
    <text evidence="14">The sequence shown here is derived from an EMBL/GenBank/DDBJ whole genome shotgun (WGS) entry which is preliminary data.</text>
</comment>
<dbReference type="GO" id="GO:0006281">
    <property type="term" value="P:DNA repair"/>
    <property type="evidence" value="ECO:0007669"/>
    <property type="project" value="TreeGrafter"/>
</dbReference>
<evidence type="ECO:0000256" key="11">
    <source>
        <dbReference type="ARBA" id="ARBA00032877"/>
    </source>
</evidence>
<dbReference type="InterPro" id="IPR006171">
    <property type="entry name" value="TOPRIM_dom"/>
</dbReference>
<evidence type="ECO:0000259" key="12">
    <source>
        <dbReference type="PROSITE" id="PS50880"/>
    </source>
</evidence>
<keyword evidence="4" id="KW-0479">Metal-binding</keyword>
<dbReference type="PROSITE" id="PS52039">
    <property type="entry name" value="TOPO_IA_2"/>
    <property type="match status" value="1"/>
</dbReference>
<evidence type="ECO:0000313" key="14">
    <source>
        <dbReference type="EMBL" id="EHB2512525.1"/>
    </source>
</evidence>
<proteinExistence type="inferred from homology"/>
<evidence type="ECO:0000256" key="1">
    <source>
        <dbReference type="ARBA" id="ARBA00000213"/>
    </source>
</evidence>
<reference evidence="14" key="1">
    <citation type="submission" date="2021-02" db="EMBL/GenBank/DDBJ databases">
        <authorList>
            <consortium name="PulseNet: The National Subtyping Network for Foodborne Disease Surveillance"/>
        </authorList>
    </citation>
    <scope>NUCLEOTIDE SEQUENCE</scope>
    <source>
        <strain evidence="14">PNUSAC020384</strain>
    </source>
</reference>
<dbReference type="SUPFAM" id="SSF56712">
    <property type="entry name" value="Prokaryotic type I DNA topoisomerase"/>
    <property type="match status" value="1"/>
</dbReference>
<dbReference type="GO" id="GO:0043597">
    <property type="term" value="C:cytoplasmic replication fork"/>
    <property type="evidence" value="ECO:0007669"/>
    <property type="project" value="TreeGrafter"/>
</dbReference>
<evidence type="ECO:0000313" key="15">
    <source>
        <dbReference type="Proteomes" id="UP000735326"/>
    </source>
</evidence>
<keyword evidence="6" id="KW-0238">DNA-binding</keyword>
<dbReference type="NCBIfam" id="TIGR01056">
    <property type="entry name" value="topB"/>
    <property type="match status" value="1"/>
</dbReference>
<dbReference type="AlphaFoldDB" id="A0AAN3U8H0"/>
<keyword evidence="7 14" id="KW-0413">Isomerase</keyword>
<dbReference type="InterPro" id="IPR000380">
    <property type="entry name" value="Topo_IA"/>
</dbReference>
<dbReference type="Gene3D" id="1.10.290.10">
    <property type="entry name" value="Topoisomerase I, domain 4"/>
    <property type="match status" value="1"/>
</dbReference>
<dbReference type="EC" id="5.6.2.1" evidence="3"/>
<evidence type="ECO:0000256" key="4">
    <source>
        <dbReference type="ARBA" id="ARBA00022723"/>
    </source>
</evidence>
<dbReference type="InterPro" id="IPR013824">
    <property type="entry name" value="Topo_IA_cen_sub1"/>
</dbReference>
<dbReference type="Gene3D" id="3.40.50.140">
    <property type="match status" value="1"/>
</dbReference>
<comment type="catalytic activity">
    <reaction evidence="1">
        <text>ATP-independent breakage of single-stranded DNA, followed by passage and rejoining.</text>
        <dbReference type="EC" id="5.6.2.1"/>
    </reaction>
</comment>
<evidence type="ECO:0000256" key="10">
    <source>
        <dbReference type="ARBA" id="ARBA00032235"/>
    </source>
</evidence>
<dbReference type="GO" id="GO:0006310">
    <property type="term" value="P:DNA recombination"/>
    <property type="evidence" value="ECO:0007669"/>
    <property type="project" value="TreeGrafter"/>
</dbReference>
<dbReference type="CDD" id="cd03362">
    <property type="entry name" value="TOPRIM_TopoIA_TopoIII"/>
    <property type="match status" value="1"/>
</dbReference>
<comment type="similarity">
    <text evidence="2">Belongs to the type IA topoisomerase family.</text>
</comment>
<dbReference type="PRINTS" id="PR00417">
    <property type="entry name" value="PRTPISMRASEI"/>
</dbReference>
<evidence type="ECO:0000256" key="3">
    <source>
        <dbReference type="ARBA" id="ARBA00012891"/>
    </source>
</evidence>
<dbReference type="Pfam" id="PF01131">
    <property type="entry name" value="Topoisom_bac"/>
    <property type="match status" value="1"/>
</dbReference>
<evidence type="ECO:0000256" key="5">
    <source>
        <dbReference type="ARBA" id="ARBA00023029"/>
    </source>
</evidence>
<evidence type="ECO:0000256" key="7">
    <source>
        <dbReference type="ARBA" id="ARBA00023235"/>
    </source>
</evidence>
<dbReference type="Gene3D" id="1.10.460.10">
    <property type="entry name" value="Topoisomerase I, domain 2"/>
    <property type="match status" value="1"/>
</dbReference>
<feature type="domain" description="Topo IA-type catalytic" evidence="13">
    <location>
        <begin position="153"/>
        <end position="594"/>
    </location>
</feature>
<evidence type="ECO:0000256" key="8">
    <source>
        <dbReference type="ARBA" id="ARBA00030003"/>
    </source>
</evidence>
<protein>
    <recommendedName>
        <fullName evidence="3">DNA topoisomerase</fullName>
        <ecNumber evidence="3">5.6.2.1</ecNumber>
    </recommendedName>
    <alternativeName>
        <fullName evidence="11">Omega-protein</fullName>
    </alternativeName>
    <alternativeName>
        <fullName evidence="10">Relaxing enzyme</fullName>
    </alternativeName>
    <alternativeName>
        <fullName evidence="8">Swivelase</fullName>
    </alternativeName>
    <alternativeName>
        <fullName evidence="9">Untwisting enzyme</fullName>
    </alternativeName>
</protein>
<evidence type="ECO:0000259" key="13">
    <source>
        <dbReference type="PROSITE" id="PS52039"/>
    </source>
</evidence>
<dbReference type="InterPro" id="IPR005738">
    <property type="entry name" value="TopoIII"/>
</dbReference>
<dbReference type="SMART" id="SM00436">
    <property type="entry name" value="TOP1Bc"/>
    <property type="match status" value="1"/>
</dbReference>
<dbReference type="PANTHER" id="PTHR11390:SF21">
    <property type="entry name" value="DNA TOPOISOMERASE 3-ALPHA"/>
    <property type="match status" value="1"/>
</dbReference>
<evidence type="ECO:0000256" key="2">
    <source>
        <dbReference type="ARBA" id="ARBA00009446"/>
    </source>
</evidence>
<name>A0AAN3U8H0_CAMJU</name>
<dbReference type="SMART" id="SM00437">
    <property type="entry name" value="TOP1Ac"/>
    <property type="match status" value="1"/>
</dbReference>
<evidence type="ECO:0000256" key="6">
    <source>
        <dbReference type="ARBA" id="ARBA00023125"/>
    </source>
</evidence>
<dbReference type="GO" id="GO:0046872">
    <property type="term" value="F:metal ion binding"/>
    <property type="evidence" value="ECO:0007669"/>
    <property type="project" value="UniProtKB-KW"/>
</dbReference>
<dbReference type="InterPro" id="IPR013497">
    <property type="entry name" value="Topo_IA_cen"/>
</dbReference>
<dbReference type="SMART" id="SM00493">
    <property type="entry name" value="TOPRIM"/>
    <property type="match status" value="1"/>
</dbReference>
<gene>
    <name evidence="14" type="primary">topB</name>
    <name evidence="14" type="ORF">JYC20_001723</name>
</gene>
<dbReference type="PROSITE" id="PS50880">
    <property type="entry name" value="TOPRIM"/>
    <property type="match status" value="1"/>
</dbReference>
<dbReference type="Pfam" id="PF01751">
    <property type="entry name" value="Toprim"/>
    <property type="match status" value="1"/>
</dbReference>
<sequence>MKLFIAEKPELGRAIAEGIDGKAENYKTHIVKNNNIITWAFGHIMKLAEPEIYDEKYKKWNIQALPLDIKFPFKRIPITSSESQLKLIIKLINDNKVKEIIHCGDADEEGQILIDEILYYSGTKKPILRCLINDITPKAIKKSINEMKPNSEFNGLSESGFARSEADWIVGLNLTRLYSILNNNKLISVGRVQTPILALIVNRDLENKNHISKPYFVINGEFDINNEIIKIPLKVEEKIEDEEIAKKIKTETENQNVNLKLKINQKLEYPPLPYNLLNLQAEASKLYGFSAKKTLDITQNLREKHKAISYNRSDCEYLPENIYNEAPQIIELIKNNFNDDIGQNNVNLNIKSKAFDDTKLSAHYGIIPTQSKIDINKLSKDEKLIYTLITQRFLMQFYEPCKYDSYNLEINIKDYVFSTTLRVDTELGFKEYFNKNEKEEIGFLKNIKDNDLAKCQNIEIKAEKTKPKPFYTMTTLLKDLNQVSKYVKDEKIKKLLIEKDKDKKGENGGIGTPATRSNHIETLINRGYIVVSKDKKQVVNATELGINLIQNLDPILTNPDMTALWFESQKEIQEGKLKRSDFLNSINDFILKIIDNEKSLNKKIASNEEKEKITCPKCQKGFLREINGKFGKFFSCSEYSNGCDFKAKSVNGKPELENKSTNLNTSFKCPQCNQGDLIKRESKNEKNKFWYGCSEWKNGCKFMCPELNGEPNLNAKNNFQNNYKQKVKYK</sequence>
<dbReference type="InterPro" id="IPR023405">
    <property type="entry name" value="Topo_IA_core_domain"/>
</dbReference>
<dbReference type="InterPro" id="IPR013825">
    <property type="entry name" value="Topo_IA_cen_sub2"/>
</dbReference>
<dbReference type="GO" id="GO:0003677">
    <property type="term" value="F:DNA binding"/>
    <property type="evidence" value="ECO:0007669"/>
    <property type="project" value="UniProtKB-KW"/>
</dbReference>
<dbReference type="InterPro" id="IPR003602">
    <property type="entry name" value="Topo_IA_DNA-bd_dom"/>
</dbReference>
<dbReference type="EMBL" id="AAYVUT010000013">
    <property type="protein sequence ID" value="EHB2512525.1"/>
    <property type="molecule type" value="Genomic_DNA"/>
</dbReference>
<dbReference type="PANTHER" id="PTHR11390">
    <property type="entry name" value="PROKARYOTIC DNA TOPOISOMERASE"/>
    <property type="match status" value="1"/>
</dbReference>
<organism evidence="14 15">
    <name type="scientific">Campylobacter jejuni</name>
    <dbReference type="NCBI Taxonomy" id="197"/>
    <lineage>
        <taxon>Bacteria</taxon>
        <taxon>Pseudomonadati</taxon>
        <taxon>Campylobacterota</taxon>
        <taxon>Epsilonproteobacteria</taxon>
        <taxon>Campylobacterales</taxon>
        <taxon>Campylobacteraceae</taxon>
        <taxon>Campylobacter</taxon>
    </lineage>
</organism>
<dbReference type="InterPro" id="IPR013826">
    <property type="entry name" value="Topo_IA_cen_sub3"/>
</dbReference>
<dbReference type="Proteomes" id="UP000735326">
    <property type="component" value="Unassembled WGS sequence"/>
</dbReference>
<dbReference type="InterPro" id="IPR003601">
    <property type="entry name" value="Topo_IA_2"/>
</dbReference>
<dbReference type="InterPro" id="IPR034144">
    <property type="entry name" value="TOPRIM_TopoIII"/>
</dbReference>
<dbReference type="GO" id="GO:0003917">
    <property type="term" value="F:DNA topoisomerase type I (single strand cut, ATP-independent) activity"/>
    <property type="evidence" value="ECO:0007669"/>
    <property type="project" value="UniProtKB-EC"/>
</dbReference>
<dbReference type="CDD" id="cd00186">
    <property type="entry name" value="TOP1Ac"/>
    <property type="match status" value="1"/>
</dbReference>
<dbReference type="Gene3D" id="2.70.20.10">
    <property type="entry name" value="Topoisomerase I, domain 3"/>
    <property type="match status" value="1"/>
</dbReference>
<accession>A0AAN3U8H0</accession>
<dbReference type="GO" id="GO:0006265">
    <property type="term" value="P:DNA topological change"/>
    <property type="evidence" value="ECO:0007669"/>
    <property type="project" value="InterPro"/>
</dbReference>
<keyword evidence="5" id="KW-0799">Topoisomerase</keyword>